<dbReference type="PIRSF" id="PIRSF005653">
    <property type="entry name" value="RNA_pol_N/8_sub"/>
    <property type="match status" value="1"/>
</dbReference>
<feature type="binding site" evidence="9">
    <location>
        <position position="45"/>
    </location>
    <ligand>
        <name>Zn(2+)</name>
        <dbReference type="ChEBI" id="CHEBI:29105"/>
    </ligand>
</feature>
<evidence type="ECO:0000256" key="3">
    <source>
        <dbReference type="ARBA" id="ARBA00022490"/>
    </source>
</evidence>
<accession>A0A9Y1BI45</accession>
<dbReference type="EMBL" id="CP084166">
    <property type="protein sequence ID" value="UJG39631.1"/>
    <property type="molecule type" value="Genomic_DNA"/>
</dbReference>
<keyword evidence="6 9" id="KW-0479">Metal-binding</keyword>
<keyword evidence="3 9" id="KW-0963">Cytoplasm</keyword>
<dbReference type="PANTHER" id="PTHR23431:SF3">
    <property type="entry name" value="DNA-DIRECTED RNA POLYMERASES I, II, AND III SUBUNIT RPABC5"/>
    <property type="match status" value="1"/>
</dbReference>
<sequence length="63" mass="7555">MIIPVRCWTCGSLIADKWEEFHERVENNENPEKVLDDLKVNRWCCRRMLIAHIDLIDEILPFS</sequence>
<dbReference type="FunFam" id="1.10.10.60:FF:000335">
    <property type="entry name" value="DNA-directed RNA polymerase subunit N, putative"/>
    <property type="match status" value="1"/>
</dbReference>
<dbReference type="GO" id="GO:0003677">
    <property type="term" value="F:DNA binding"/>
    <property type="evidence" value="ECO:0007669"/>
    <property type="project" value="InterPro"/>
</dbReference>
<dbReference type="HAMAP" id="MF_00250">
    <property type="entry name" value="RNApol_arch_Rpo10"/>
    <property type="match status" value="1"/>
</dbReference>
<dbReference type="NCBIfam" id="NF003089">
    <property type="entry name" value="PRK04016.1"/>
    <property type="match status" value="1"/>
</dbReference>
<comment type="function">
    <text evidence="9">DNA-dependent RNA polymerase (RNAP) catalyzes the transcription of DNA into RNA using the four ribonucleoside triphosphates as substrates.</text>
</comment>
<keyword evidence="7 9" id="KW-0862">Zinc</keyword>
<dbReference type="AlphaFoldDB" id="A0A9Y1BI45"/>
<dbReference type="Pfam" id="PF01194">
    <property type="entry name" value="RNA_pol_N"/>
    <property type="match status" value="1"/>
</dbReference>
<proteinExistence type="inferred from homology"/>
<dbReference type="GO" id="GO:0003899">
    <property type="term" value="F:DNA-directed RNA polymerase activity"/>
    <property type="evidence" value="ECO:0007669"/>
    <property type="project" value="UniProtKB-UniRule"/>
</dbReference>
<comment type="catalytic activity">
    <reaction evidence="9">
        <text>RNA(n) + a ribonucleoside 5'-triphosphate = RNA(n+1) + diphosphate</text>
        <dbReference type="Rhea" id="RHEA:21248"/>
        <dbReference type="Rhea" id="RHEA-COMP:14527"/>
        <dbReference type="Rhea" id="RHEA-COMP:17342"/>
        <dbReference type="ChEBI" id="CHEBI:33019"/>
        <dbReference type="ChEBI" id="CHEBI:61557"/>
        <dbReference type="ChEBI" id="CHEBI:140395"/>
        <dbReference type="EC" id="2.7.7.6"/>
    </reaction>
</comment>
<keyword evidence="8 9" id="KW-0804">Transcription</keyword>
<reference evidence="10" key="1">
    <citation type="journal article" date="2022" name="Nat. Microbiol.">
        <title>Unique mobile elements and scalable gene flow at the prokaryote-eukaryote boundary revealed by circularized Asgard archaea genomes.</title>
        <authorList>
            <person name="Wu F."/>
            <person name="Speth D.R."/>
            <person name="Philosof A."/>
            <person name="Cremiere A."/>
            <person name="Narayanan A."/>
            <person name="Barco R.A."/>
            <person name="Connon S.A."/>
            <person name="Amend J.P."/>
            <person name="Antoshechkin I.A."/>
            <person name="Orphan V.J."/>
        </authorList>
    </citation>
    <scope>NUCLEOTIDE SEQUENCE</scope>
    <source>
        <strain evidence="10">PM71</strain>
    </source>
</reference>
<name>A0A9Y1BI45_9ARCH</name>
<dbReference type="GO" id="GO:0005737">
    <property type="term" value="C:cytoplasm"/>
    <property type="evidence" value="ECO:0007669"/>
    <property type="project" value="UniProtKB-SubCell"/>
</dbReference>
<keyword evidence="4 9" id="KW-0808">Transferase</keyword>
<evidence type="ECO:0000313" key="10">
    <source>
        <dbReference type="EMBL" id="UJG39631.1"/>
    </source>
</evidence>
<dbReference type="Gene3D" id="1.10.10.60">
    <property type="entry name" value="Homeodomain-like"/>
    <property type="match status" value="1"/>
</dbReference>
<evidence type="ECO:0000256" key="6">
    <source>
        <dbReference type="ARBA" id="ARBA00022723"/>
    </source>
</evidence>
<dbReference type="Proteomes" id="UP001201020">
    <property type="component" value="Chromosome"/>
</dbReference>
<evidence type="ECO:0000256" key="9">
    <source>
        <dbReference type="HAMAP-Rule" id="MF_00250"/>
    </source>
</evidence>
<dbReference type="GO" id="GO:0008270">
    <property type="term" value="F:zinc ion binding"/>
    <property type="evidence" value="ECO:0007669"/>
    <property type="project" value="UniProtKB-UniRule"/>
</dbReference>
<evidence type="ECO:0000256" key="7">
    <source>
        <dbReference type="ARBA" id="ARBA00022833"/>
    </source>
</evidence>
<keyword evidence="5 9" id="KW-0548">Nucleotidyltransferase</keyword>
<dbReference type="SUPFAM" id="SSF46924">
    <property type="entry name" value="RNA polymerase subunit RPB10"/>
    <property type="match status" value="1"/>
</dbReference>
<dbReference type="InterPro" id="IPR000268">
    <property type="entry name" value="RPABC5/Rpb10"/>
</dbReference>
<evidence type="ECO:0000256" key="5">
    <source>
        <dbReference type="ARBA" id="ARBA00022695"/>
    </source>
</evidence>
<evidence type="ECO:0000256" key="2">
    <source>
        <dbReference type="ARBA" id="ARBA00022478"/>
    </source>
</evidence>
<evidence type="ECO:0000256" key="8">
    <source>
        <dbReference type="ARBA" id="ARBA00023163"/>
    </source>
</evidence>
<comment type="similarity">
    <text evidence="9">Belongs to the archaeal Rpo10/eukaryotic RPB10 RNA polymerase subunit family.</text>
</comment>
<protein>
    <recommendedName>
        <fullName evidence="9">DNA-directed RNA polymerase subunit Rpo10</fullName>
        <ecNumber evidence="9">2.7.7.6</ecNumber>
    </recommendedName>
    <alternativeName>
        <fullName evidence="9">DNA-directed RNA polymerase subunit N</fullName>
    </alternativeName>
</protein>
<dbReference type="GO" id="GO:0000428">
    <property type="term" value="C:DNA-directed RNA polymerase complex"/>
    <property type="evidence" value="ECO:0007669"/>
    <property type="project" value="UniProtKB-KW"/>
</dbReference>
<dbReference type="GO" id="GO:0006351">
    <property type="term" value="P:DNA-templated transcription"/>
    <property type="evidence" value="ECO:0007669"/>
    <property type="project" value="UniProtKB-UniRule"/>
</dbReference>
<keyword evidence="2 9" id="KW-0240">DNA-directed RNA polymerase</keyword>
<dbReference type="EC" id="2.7.7.6" evidence="9"/>
<comment type="subunit">
    <text evidence="9">Part of the RNA polymerase complex.</text>
</comment>
<organism evidence="10">
    <name type="scientific">Candidatus Heimdallarchaeum aukensis</name>
    <dbReference type="NCBI Taxonomy" id="2876573"/>
    <lineage>
        <taxon>Archaea</taxon>
        <taxon>Promethearchaeati</taxon>
        <taxon>Candidatus Heimdallarchaeota</taxon>
        <taxon>Candidatus Heimdallarchaeia (ex Rinke et al. 2021) (nom. nud.)</taxon>
        <taxon>Candidatus Heimdallarchaeales</taxon>
        <taxon>Candidatus Heimdallarchaeaceae</taxon>
        <taxon>Candidatus Heimdallarchaeum</taxon>
    </lineage>
</organism>
<evidence type="ECO:0000256" key="4">
    <source>
        <dbReference type="ARBA" id="ARBA00022679"/>
    </source>
</evidence>
<gene>
    <name evidence="9" type="primary">rpo10</name>
    <name evidence="9" type="synonym">rpoN</name>
    <name evidence="10" type="ORF">K9W45_07105</name>
</gene>
<dbReference type="InterPro" id="IPR023580">
    <property type="entry name" value="RNA_pol_su_RPB10"/>
</dbReference>
<feature type="binding site" evidence="9">
    <location>
        <position position="10"/>
    </location>
    <ligand>
        <name>Zn(2+)</name>
        <dbReference type="ChEBI" id="CHEBI:29105"/>
    </ligand>
</feature>
<evidence type="ECO:0000256" key="1">
    <source>
        <dbReference type="ARBA" id="ARBA00004496"/>
    </source>
</evidence>
<dbReference type="PANTHER" id="PTHR23431">
    <property type="entry name" value="DNA-DIRECTED RNA POLYMERASES I, II, AND III SUBUNIT RPABC5 FAMILY MEMBER"/>
    <property type="match status" value="1"/>
</dbReference>
<feature type="binding site" evidence="9">
    <location>
        <position position="44"/>
    </location>
    <ligand>
        <name>Zn(2+)</name>
        <dbReference type="ChEBI" id="CHEBI:29105"/>
    </ligand>
</feature>
<comment type="subcellular location">
    <subcellularLocation>
        <location evidence="1 9">Cytoplasm</location>
    </subcellularLocation>
</comment>
<feature type="binding site" evidence="9">
    <location>
        <position position="7"/>
    </location>
    <ligand>
        <name>Zn(2+)</name>
        <dbReference type="ChEBI" id="CHEBI:29105"/>
    </ligand>
</feature>
<comment type="cofactor">
    <cofactor evidence="9">
        <name>Zn(2+)</name>
        <dbReference type="ChEBI" id="CHEBI:29105"/>
    </cofactor>
    <text evidence="9">Binds 1 zinc ion.</text>
</comment>